<dbReference type="InterPro" id="IPR057050">
    <property type="entry name" value="RRM_PARP14_2"/>
</dbReference>
<dbReference type="InterPro" id="IPR052056">
    <property type="entry name" value="Mono-ARTD/PARP"/>
</dbReference>
<dbReference type="CDD" id="cd02907">
    <property type="entry name" value="Macro_Af1521_BAL-like"/>
    <property type="match status" value="1"/>
</dbReference>
<keyword evidence="12" id="KW-1185">Reference proteome</keyword>
<keyword evidence="4 7" id="KW-0520">NAD</keyword>
<protein>
    <recommendedName>
        <fullName evidence="7">Poly [ADP-ribose] polymerase</fullName>
        <shortName evidence="7">PARP</shortName>
        <ecNumber evidence="7">2.4.2.-</ecNumber>
    </recommendedName>
</protein>
<evidence type="ECO:0000313" key="11">
    <source>
        <dbReference type="EMBL" id="KAK1166015.1"/>
    </source>
</evidence>
<evidence type="ECO:0000256" key="7">
    <source>
        <dbReference type="RuleBase" id="RU362114"/>
    </source>
</evidence>
<feature type="domain" description="Macro" evidence="10">
    <location>
        <begin position="1221"/>
        <end position="1395"/>
    </location>
</feature>
<feature type="compositionally biased region" description="Basic and acidic residues" evidence="8">
    <location>
        <begin position="99"/>
        <end position="108"/>
    </location>
</feature>
<evidence type="ECO:0000256" key="2">
    <source>
        <dbReference type="ARBA" id="ARBA00022676"/>
    </source>
</evidence>
<dbReference type="GO" id="GO:0010629">
    <property type="term" value="P:negative regulation of gene expression"/>
    <property type="evidence" value="ECO:0007669"/>
    <property type="project" value="TreeGrafter"/>
</dbReference>
<evidence type="ECO:0000256" key="3">
    <source>
        <dbReference type="ARBA" id="ARBA00022679"/>
    </source>
</evidence>
<dbReference type="GO" id="GO:0005634">
    <property type="term" value="C:nucleus"/>
    <property type="evidence" value="ECO:0007669"/>
    <property type="project" value="UniProtKB-SubCell"/>
</dbReference>
<dbReference type="Gene3D" id="3.90.228.10">
    <property type="match status" value="1"/>
</dbReference>
<name>A0AAD8DBA6_ACIOX</name>
<dbReference type="SUPFAM" id="SSF56399">
    <property type="entry name" value="ADP-ribosylation"/>
    <property type="match status" value="1"/>
</dbReference>
<evidence type="ECO:0000256" key="4">
    <source>
        <dbReference type="ARBA" id="ARBA00023027"/>
    </source>
</evidence>
<accession>A0AAD8DBA6</accession>
<evidence type="ECO:0000256" key="8">
    <source>
        <dbReference type="SAM" id="MobiDB-lite"/>
    </source>
</evidence>
<dbReference type="CDD" id="cd12300">
    <property type="entry name" value="RRM1_PAR14"/>
    <property type="match status" value="1"/>
</dbReference>
<dbReference type="Gene3D" id="3.40.220.10">
    <property type="entry name" value="Leucine Aminopeptidase, subunit E, domain 1"/>
    <property type="match status" value="3"/>
</dbReference>
<evidence type="ECO:0000256" key="6">
    <source>
        <dbReference type="ARBA" id="ARBA00024347"/>
    </source>
</evidence>
<dbReference type="SMART" id="SM00360">
    <property type="entry name" value="RRM"/>
    <property type="match status" value="1"/>
</dbReference>
<evidence type="ECO:0000256" key="5">
    <source>
        <dbReference type="ARBA" id="ARBA00023242"/>
    </source>
</evidence>
<keyword evidence="2 7" id="KW-0328">Glycosyltransferase</keyword>
<dbReference type="InterPro" id="IPR012317">
    <property type="entry name" value="Poly(ADP-ribose)pol_cat_dom"/>
</dbReference>
<dbReference type="Pfam" id="PF23251">
    <property type="entry name" value="KH_PARP14_4"/>
    <property type="match status" value="1"/>
</dbReference>
<sequence length="1820" mass="203648">MAETCPYPLCIEGDWSSANSNTVKNKLQIYFQSKKKSNGGDCRVEFEDTSRNHAVVWFKNEETRKKVLEKQNHKLNIGNENVRLTVRLQEEPEENTTPKPEKESPCKPKEVEDAVEVLSGESHAASHCNTTSEEEVCEEIPQFTAVLLENVPEKITQEILGMMVENISNLSEENGDFSLEIIPYINKAVVSFKTSSDAPSFLTNSVENKRFKQNKIVAKPLEVTCSVKVENLPPNTSEELLWLYFERLGELDNITMMPEDTSAVISFKDHKVLETIREKTHTISKTAVKVYPYYDSLGTALYGKERPQWKLPDPFAENIDLGIWKFLNTKKTHVTDINKTMAEHFCELNWQQSGSPLVNISPSPALLKQKSLTAKHINAWKDDASSVFSNAMSKYKSFECHVNSSVWKISEMEIRSAVTDAVILTSDMVLEKVMLAGMAEDVDRLQCDLTEIVDKAAKRIERERNSVTENVPVVPAMYNILKHDGLEENTMKDHPELKLAYKPEVKSLILSGLAVEVFSIKSKVLEAVMHMKRKQVELNPHIVSFLSEVDNEDLSYCIFTANGINAMCETLESVVFIIGNTAQVFMEAEKQIHKVLDFQCIDVEDSKVIKKQEWVHLNIRLDKEYNSPKKRMVVKILKEQIIIAGYCDSVMQVCQQLSDFVDKNTHMEESVSVKSKAVIKFIQDKKTDLWWEVANNKDVKIDFAVQTNQPKINIEGPRSSVLEVKRVFENIVRSLHSNVLKIKKPGAKKFFKDKEEMYVNAALHQSKCVVMLDDGDFLETDEEIDPSHFVVQLSDGLVVSVYQGDMCRCNVDAVVNATNEDLNHIGGIAGALLKAAGPELQTECDRYIRKKGKLKPGQAVLTEAGNLPCKYVIHALGPRWNAAEAKKAVYQLEKAVKESLSVAETYNCTSIAIPAISSGIFGFPLELCAETIVKCVHEHCEDIYRDSTLKKIHLVDNNDKTVQALTVAAQKIFAVYVPQVRAKTAKPAPQERRPMKKVESTDGLQEVQTKEGLTIILREGNIQDTSTDVIVNTIAVDLSLNSGAVSKAIFQAAGSKLQTLLHEAAQESTPAEGTVLKTEGCKLKSDFVFHVIGPRWDSGKGDAEKILKGIIKECLEEAEEMQQNSLAFPAIGTGNLGFPKPVVASVMMERVLKFSSKWNPKHLQEVVFLVHPSDTQTLQAFTDEFKNKFQGQTKKVKQSVRSSSASAQHGAGFVNQVSNPSLGVHEMLMGTLQLQVVTGDITKETTDVIVNSSNNDFTLKTGVSKAILEAAGQAVEMECAELGTQPNNGIIMTKNGNLQCKKIIHIPGQTDPIKIKDSVGKVLQLCEQNTFTSVAFPALGTGQGGVNPSVVADAMLDSVVDFASQKTAQSLKKVRIIIFQPQMLTEFFKSMQTRAGTTLPEQKTVWSKVISFGKKLFGTSDVEEKGTEEFVFVEENIDPTVFQICGETEEDVKKARSWITDLIVKEQDERTIKNEWICYFSEKECEKIKILQKKLQISVKLECTKAEAFIQVAGLTRDVLTAVTEIQDMLNKIRDEETLKREAELASNLVEWQYEQGTKYEPFDIFTNLKLEQAVTSEETEITVKIQNKNFKVFLPEGPAVDDVDTHIKIKRVNKTEAQDLETHPSHWDDMKGSKGCISVELQPTTKEYQEVEALFKKTCGKHTITTIQRIQNPFLWKNYQIKKQAFDDKNGKGNNEKQLFHGTACVTIKTINSNGFNRSFCGKNAVAYGNGTYFAVNASYSASGTYSVPDPQGQKYMYLTRVLTGVFTNGRTGMIVPPAKNAADPTDLYDSVTDNSANPTIFVIFNDVQAYPEYLITFR</sequence>
<dbReference type="EC" id="2.4.2.-" evidence="7"/>
<evidence type="ECO:0000256" key="1">
    <source>
        <dbReference type="ARBA" id="ARBA00004123"/>
    </source>
</evidence>
<feature type="region of interest" description="Disordered" evidence="8">
    <location>
        <begin position="88"/>
        <end position="108"/>
    </location>
</feature>
<dbReference type="InterPro" id="IPR037197">
    <property type="entry name" value="WWE_dom_sf"/>
</dbReference>
<dbReference type="InterPro" id="IPR057044">
    <property type="entry name" value="PARP14_KH_1"/>
</dbReference>
<comment type="caution">
    <text evidence="11">The sequence shown here is derived from an EMBL/GenBank/DDBJ whole genome shotgun (WGS) entry which is preliminary data.</text>
</comment>
<feature type="domain" description="Macro" evidence="10">
    <location>
        <begin position="786"/>
        <end position="973"/>
    </location>
</feature>
<dbReference type="Pfam" id="PF23084">
    <property type="entry name" value="KH_PARP14_1"/>
    <property type="match status" value="1"/>
</dbReference>
<dbReference type="InterPro" id="IPR043472">
    <property type="entry name" value="Macro_dom-like"/>
</dbReference>
<dbReference type="GO" id="GO:0003950">
    <property type="term" value="F:NAD+ poly-ADP-ribosyltransferase activity"/>
    <property type="evidence" value="ECO:0007669"/>
    <property type="project" value="UniProtKB-UniRule"/>
</dbReference>
<keyword evidence="3 7" id="KW-0808">Transferase</keyword>
<dbReference type="InterPro" id="IPR002589">
    <property type="entry name" value="Macro_dom"/>
</dbReference>
<evidence type="ECO:0000259" key="10">
    <source>
        <dbReference type="PROSITE" id="PS51154"/>
    </source>
</evidence>
<organism evidence="11 12">
    <name type="scientific">Acipenser oxyrinchus oxyrinchus</name>
    <dbReference type="NCBI Taxonomy" id="40147"/>
    <lineage>
        <taxon>Eukaryota</taxon>
        <taxon>Metazoa</taxon>
        <taxon>Chordata</taxon>
        <taxon>Craniata</taxon>
        <taxon>Vertebrata</taxon>
        <taxon>Euteleostomi</taxon>
        <taxon>Actinopterygii</taxon>
        <taxon>Chondrostei</taxon>
        <taxon>Acipenseriformes</taxon>
        <taxon>Acipenseridae</taxon>
        <taxon>Acipenser</taxon>
    </lineage>
</organism>
<dbReference type="Pfam" id="PF23249">
    <property type="entry name" value="KH_PARP14_3"/>
    <property type="match status" value="1"/>
</dbReference>
<dbReference type="SMART" id="SM00506">
    <property type="entry name" value="A1pp"/>
    <property type="match status" value="3"/>
</dbReference>
<reference evidence="11" key="1">
    <citation type="submission" date="2022-02" db="EMBL/GenBank/DDBJ databases">
        <title>Atlantic sturgeon de novo genome assembly.</title>
        <authorList>
            <person name="Stock M."/>
            <person name="Klopp C."/>
            <person name="Guiguen Y."/>
            <person name="Cabau C."/>
            <person name="Parinello H."/>
            <person name="Santidrian Yebra-Pimentel E."/>
            <person name="Kuhl H."/>
            <person name="Dirks R.P."/>
            <person name="Guessner J."/>
            <person name="Wuertz S."/>
            <person name="Du K."/>
            <person name="Schartl M."/>
        </authorList>
    </citation>
    <scope>NUCLEOTIDE SEQUENCE</scope>
    <source>
        <strain evidence="11">STURGEONOMICS-FGT-2020</strain>
        <tissue evidence="11">Whole blood</tissue>
    </source>
</reference>
<feature type="domain" description="PARP catalytic" evidence="9">
    <location>
        <begin position="1624"/>
        <end position="1820"/>
    </location>
</feature>
<dbReference type="SUPFAM" id="SSF54928">
    <property type="entry name" value="RNA-binding domain, RBD"/>
    <property type="match status" value="1"/>
</dbReference>
<dbReference type="CDD" id="cd01439">
    <property type="entry name" value="TCCD_inducible_PARP_like"/>
    <property type="match status" value="1"/>
</dbReference>
<dbReference type="Pfam" id="PF23245">
    <property type="entry name" value="RRM_PARP14_2"/>
    <property type="match status" value="1"/>
</dbReference>
<dbReference type="Gene3D" id="3.30.70.330">
    <property type="match status" value="2"/>
</dbReference>
<dbReference type="GO" id="GO:0003714">
    <property type="term" value="F:transcription corepressor activity"/>
    <property type="evidence" value="ECO:0007669"/>
    <property type="project" value="TreeGrafter"/>
</dbReference>
<dbReference type="InterPro" id="IPR035979">
    <property type="entry name" value="RBD_domain_sf"/>
</dbReference>
<feature type="domain" description="Macro" evidence="10">
    <location>
        <begin position="1002"/>
        <end position="1189"/>
    </location>
</feature>
<dbReference type="Pfam" id="PF00644">
    <property type="entry name" value="PARP"/>
    <property type="match status" value="1"/>
</dbReference>
<dbReference type="Pfam" id="PF23254">
    <property type="entry name" value="KH_PARP14_8"/>
    <property type="match status" value="1"/>
</dbReference>
<dbReference type="Pfam" id="PF23248">
    <property type="entry name" value="KH_PARP14_2"/>
    <property type="match status" value="1"/>
</dbReference>
<dbReference type="EMBL" id="JAGXEW010000011">
    <property type="protein sequence ID" value="KAK1166015.1"/>
    <property type="molecule type" value="Genomic_DNA"/>
</dbReference>
<dbReference type="InterPro" id="IPR057045">
    <property type="entry name" value="PARP14_KH_3"/>
</dbReference>
<evidence type="ECO:0000259" key="9">
    <source>
        <dbReference type="PROSITE" id="PS51059"/>
    </source>
</evidence>
<evidence type="ECO:0000313" key="12">
    <source>
        <dbReference type="Proteomes" id="UP001230051"/>
    </source>
</evidence>
<dbReference type="GO" id="GO:1990404">
    <property type="term" value="F:NAD+-protein mono-ADP-ribosyltransferase activity"/>
    <property type="evidence" value="ECO:0007669"/>
    <property type="project" value="TreeGrafter"/>
</dbReference>
<dbReference type="InterPro" id="IPR000504">
    <property type="entry name" value="RRM_dom"/>
</dbReference>
<dbReference type="FunFam" id="3.90.228.10:FF:000008">
    <property type="entry name" value="Poly [ADP-ribose] polymerase"/>
    <property type="match status" value="1"/>
</dbReference>
<dbReference type="InterPro" id="IPR054596">
    <property type="entry name" value="PARP14_WWE"/>
</dbReference>
<dbReference type="PANTHER" id="PTHR14453:SF89">
    <property type="entry name" value="PROTEIN MONO-ADP-RIBOSYLTRANSFERASE PARP14"/>
    <property type="match status" value="1"/>
</dbReference>
<dbReference type="GO" id="GO:0003723">
    <property type="term" value="F:RNA binding"/>
    <property type="evidence" value="ECO:0007669"/>
    <property type="project" value="InterPro"/>
</dbReference>
<gene>
    <name evidence="11" type="primary">PARP14</name>
    <name evidence="11" type="ORF">AOXY_G12531</name>
</gene>
<dbReference type="InterPro" id="IPR057047">
    <property type="entry name" value="PARP14_KH_5"/>
</dbReference>
<comment type="subcellular location">
    <subcellularLocation>
        <location evidence="1">Nucleus</location>
    </subcellularLocation>
</comment>
<dbReference type="Proteomes" id="UP001230051">
    <property type="component" value="Unassembled WGS sequence"/>
</dbReference>
<keyword evidence="5" id="KW-0539">Nucleus</keyword>
<dbReference type="PROSITE" id="PS51059">
    <property type="entry name" value="PARP_CATALYTIC"/>
    <property type="match status" value="1"/>
</dbReference>
<dbReference type="InterPro" id="IPR057048">
    <property type="entry name" value="PARP14_KH_6"/>
</dbReference>
<dbReference type="SUPFAM" id="SSF52949">
    <property type="entry name" value="Macro domain-like"/>
    <property type="match status" value="3"/>
</dbReference>
<dbReference type="InterPro" id="IPR057051">
    <property type="entry name" value="PARP14_RPM_1"/>
</dbReference>
<dbReference type="CDD" id="cd02903">
    <property type="entry name" value="Macro_BAL-like"/>
    <property type="match status" value="1"/>
</dbReference>
<dbReference type="GO" id="GO:0005737">
    <property type="term" value="C:cytoplasm"/>
    <property type="evidence" value="ECO:0007669"/>
    <property type="project" value="TreeGrafter"/>
</dbReference>
<proteinExistence type="inferred from homology"/>
<dbReference type="PROSITE" id="PS51154">
    <property type="entry name" value="MACRO"/>
    <property type="match status" value="3"/>
</dbReference>
<dbReference type="Pfam" id="PF23252">
    <property type="entry name" value="KH_PARP14_5"/>
    <property type="match status" value="1"/>
</dbReference>
<dbReference type="Pfam" id="PF23253">
    <property type="entry name" value="KH_PARP14_6"/>
    <property type="match status" value="1"/>
</dbReference>
<dbReference type="Pfam" id="PF23222">
    <property type="entry name" value="RRM_PARP14_1"/>
    <property type="match status" value="1"/>
</dbReference>
<dbReference type="Pfam" id="PF01661">
    <property type="entry name" value="Macro"/>
    <property type="match status" value="3"/>
</dbReference>
<dbReference type="PANTHER" id="PTHR14453">
    <property type="entry name" value="PARP/ZINC FINGER CCCH TYPE DOMAIN CONTAINING PROTEIN"/>
    <property type="match status" value="1"/>
</dbReference>
<dbReference type="Pfam" id="PF22005">
    <property type="entry name" value="WWE_1"/>
    <property type="match status" value="1"/>
</dbReference>
<dbReference type="InterPro" id="IPR012677">
    <property type="entry name" value="Nucleotide-bd_a/b_plait_sf"/>
</dbReference>
<dbReference type="Gene3D" id="3.30.720.50">
    <property type="match status" value="1"/>
</dbReference>
<dbReference type="InterPro" id="IPR057043">
    <property type="entry name" value="PARP14_KH_2"/>
</dbReference>
<dbReference type="InterPro" id="IPR057049">
    <property type="entry name" value="PARP14_KH_8"/>
</dbReference>
<dbReference type="SUPFAM" id="SSF117839">
    <property type="entry name" value="WWE domain"/>
    <property type="match status" value="1"/>
</dbReference>
<comment type="similarity">
    <text evidence="6">Belongs to the ARTD/PARP family.</text>
</comment>
<dbReference type="Pfam" id="PF23085">
    <property type="entry name" value="RRM_PARP14_3"/>
    <property type="match status" value="1"/>
</dbReference>
<dbReference type="InterPro" id="IPR057046">
    <property type="entry name" value="PARP14_KH_4"/>
</dbReference>
<dbReference type="GO" id="GO:0070212">
    <property type="term" value="P:protein poly-ADP-ribosylation"/>
    <property type="evidence" value="ECO:0007669"/>
    <property type="project" value="TreeGrafter"/>
</dbReference>